<reference evidence="1 2" key="1">
    <citation type="submission" date="2020-08" db="EMBL/GenBank/DDBJ databases">
        <title>Oceanospirillum sp. nov. isolated from marine sediment.</title>
        <authorList>
            <person name="Ji X."/>
        </authorList>
    </citation>
    <scope>NUCLEOTIDE SEQUENCE [LARGE SCALE GENOMIC DNA]</scope>
    <source>
        <strain evidence="1 2">D5</strain>
    </source>
</reference>
<sequence length="75" mass="8776">MSTYNPISPVRFALKIRQFAQDSHWVYRYEMGHHGLLNPVPRIVFYAQSAEDAQRWVTQQQSREKGCVTIADSTY</sequence>
<organism evidence="1 2">
    <name type="scientific">Oceanospirillum sediminis</name>
    <dbReference type="NCBI Taxonomy" id="2760088"/>
    <lineage>
        <taxon>Bacteria</taxon>
        <taxon>Pseudomonadati</taxon>
        <taxon>Pseudomonadota</taxon>
        <taxon>Gammaproteobacteria</taxon>
        <taxon>Oceanospirillales</taxon>
        <taxon>Oceanospirillaceae</taxon>
        <taxon>Oceanospirillum</taxon>
    </lineage>
</organism>
<name>A0A839IT89_9GAMM</name>
<dbReference type="Proteomes" id="UP000565262">
    <property type="component" value="Unassembled WGS sequence"/>
</dbReference>
<proteinExistence type="predicted"/>
<evidence type="ECO:0000313" key="2">
    <source>
        <dbReference type="Proteomes" id="UP000565262"/>
    </source>
</evidence>
<gene>
    <name evidence="1" type="ORF">H4O21_14645</name>
</gene>
<evidence type="ECO:0000313" key="1">
    <source>
        <dbReference type="EMBL" id="MBB1487842.1"/>
    </source>
</evidence>
<dbReference type="RefSeq" id="WP_182809617.1">
    <property type="nucleotide sequence ID" value="NZ_JACJFM010000019.1"/>
</dbReference>
<dbReference type="EMBL" id="JACJFM010000019">
    <property type="protein sequence ID" value="MBB1487842.1"/>
    <property type="molecule type" value="Genomic_DNA"/>
</dbReference>
<dbReference type="AlphaFoldDB" id="A0A839IT89"/>
<protein>
    <submittedName>
        <fullName evidence="1">Uncharacterized protein</fullName>
    </submittedName>
</protein>
<comment type="caution">
    <text evidence="1">The sequence shown here is derived from an EMBL/GenBank/DDBJ whole genome shotgun (WGS) entry which is preliminary data.</text>
</comment>
<keyword evidence="2" id="KW-1185">Reference proteome</keyword>
<accession>A0A839IT89</accession>